<organism evidence="1 2">
    <name type="scientific">Photobacterium leiognathi subsp. mandapamensis</name>
    <name type="common">Photobacterium mandapamensis</name>
    <dbReference type="NCBI Taxonomy" id="48408"/>
    <lineage>
        <taxon>Bacteria</taxon>
        <taxon>Pseudomonadati</taxon>
        <taxon>Pseudomonadota</taxon>
        <taxon>Gammaproteobacteria</taxon>
        <taxon>Vibrionales</taxon>
        <taxon>Vibrionaceae</taxon>
        <taxon>Photobacterium</taxon>
    </lineage>
</organism>
<name>A0A2T3KPH8_PHOLD</name>
<sequence>MKKSVLFLLFIVSGCATTQKDKDFEEVTFYVPNDYDDISSEKIKLNAMIHRAKDKKSRIGFLVVNFGSPGAEAVETAANIISENRTPQYVTDRFDVLAIDPKGKGKSEFLSDARRSSFNNECNNEKESMGFNISPMKITQHIDYTRKLFNEDKCKENELRE</sequence>
<dbReference type="AlphaFoldDB" id="A0A2T3KPH8"/>
<comment type="caution">
    <text evidence="1">The sequence shown here is derived from an EMBL/GenBank/DDBJ whole genome shotgun (WGS) entry which is preliminary data.</text>
</comment>
<reference evidence="1 2" key="1">
    <citation type="submission" date="2018-03" db="EMBL/GenBank/DDBJ databases">
        <title>Whole genome sequencing of Histamine producing bacteria.</title>
        <authorList>
            <person name="Butler K."/>
        </authorList>
    </citation>
    <scope>NUCLEOTIDE SEQUENCE [LARGE SCALE GENOMIC DNA]</scope>
    <source>
        <strain evidence="1 2">Res.4.1</strain>
    </source>
</reference>
<proteinExistence type="predicted"/>
<evidence type="ECO:0000313" key="2">
    <source>
        <dbReference type="Proteomes" id="UP000240530"/>
    </source>
</evidence>
<evidence type="ECO:0000313" key="1">
    <source>
        <dbReference type="EMBL" id="PSV06148.1"/>
    </source>
</evidence>
<dbReference type="Proteomes" id="UP000240530">
    <property type="component" value="Unassembled WGS sequence"/>
</dbReference>
<dbReference type="EMBL" id="PYNS01000041">
    <property type="protein sequence ID" value="PSV06148.1"/>
    <property type="molecule type" value="Genomic_DNA"/>
</dbReference>
<accession>A0A2T3KPH8</accession>
<dbReference type="PROSITE" id="PS51257">
    <property type="entry name" value="PROKAR_LIPOPROTEIN"/>
    <property type="match status" value="1"/>
</dbReference>
<gene>
    <name evidence="1" type="ORF">C0W93_20780</name>
</gene>
<dbReference type="RefSeq" id="WP_107186237.1">
    <property type="nucleotide sequence ID" value="NZ_JAWQGC010000001.1"/>
</dbReference>
<protein>
    <submittedName>
        <fullName evidence="1">Uncharacterized protein</fullName>
    </submittedName>
</protein>